<feature type="compositionally biased region" description="Polar residues" evidence="5">
    <location>
        <begin position="1"/>
        <end position="15"/>
    </location>
</feature>
<name>A0A7U7J1Y1_9GAMM</name>
<accession>A0A7U7J1Y1</accession>
<evidence type="ECO:0000256" key="6">
    <source>
        <dbReference type="SAM" id="Phobius"/>
    </source>
</evidence>
<dbReference type="AlphaFoldDB" id="A0A7U7J1Y1"/>
<comment type="similarity">
    <text evidence="1">Belongs to the glycosyltransferase 2 family.</text>
</comment>
<feature type="transmembrane region" description="Helical" evidence="6">
    <location>
        <begin position="744"/>
        <end position="766"/>
    </location>
</feature>
<feature type="transmembrane region" description="Helical" evidence="6">
    <location>
        <begin position="34"/>
        <end position="60"/>
    </location>
</feature>
<dbReference type="InterPro" id="IPR011330">
    <property type="entry name" value="Glyco_hydro/deAcase_b/a-brl"/>
</dbReference>
<dbReference type="OrthoDB" id="276604at2"/>
<dbReference type="GO" id="GO:0000272">
    <property type="term" value="P:polysaccharide catabolic process"/>
    <property type="evidence" value="ECO:0007669"/>
    <property type="project" value="UniProtKB-KW"/>
</dbReference>
<dbReference type="SMART" id="SM00636">
    <property type="entry name" value="Glyco_18"/>
    <property type="match status" value="1"/>
</dbReference>
<dbReference type="EMBL" id="CBTK010000024">
    <property type="protein sequence ID" value="CDH43431.1"/>
    <property type="molecule type" value="Genomic_DNA"/>
</dbReference>
<evidence type="ECO:0000256" key="4">
    <source>
        <dbReference type="ARBA" id="ARBA00023326"/>
    </source>
</evidence>
<keyword evidence="6" id="KW-0472">Membrane</keyword>
<dbReference type="Pfam" id="PF00704">
    <property type="entry name" value="Glyco_hydro_18"/>
    <property type="match status" value="1"/>
</dbReference>
<dbReference type="Gene3D" id="3.10.50.10">
    <property type="match status" value="1"/>
</dbReference>
<dbReference type="InterPro" id="IPR001223">
    <property type="entry name" value="Glyco_hydro18_cat"/>
</dbReference>
<keyword evidence="4" id="KW-0624">Polysaccharide degradation</keyword>
<keyword evidence="10" id="KW-1185">Reference proteome</keyword>
<dbReference type="InterPro" id="IPR029044">
    <property type="entry name" value="Nucleotide-diphossugar_trans"/>
</dbReference>
<feature type="domain" description="NodB homology" evidence="7">
    <location>
        <begin position="511"/>
        <end position="700"/>
    </location>
</feature>
<gene>
    <name evidence="9" type="ORF">BN874_120082</name>
</gene>
<evidence type="ECO:0000256" key="1">
    <source>
        <dbReference type="ARBA" id="ARBA00006739"/>
    </source>
</evidence>
<evidence type="ECO:0000313" key="9">
    <source>
        <dbReference type="EMBL" id="CDH43431.1"/>
    </source>
</evidence>
<keyword evidence="4" id="KW-0119">Carbohydrate metabolism</keyword>
<dbReference type="PANTHER" id="PTHR43630">
    <property type="entry name" value="POLY-BETA-1,6-N-ACETYL-D-GLUCOSAMINE SYNTHASE"/>
    <property type="match status" value="1"/>
</dbReference>
<dbReference type="PROSITE" id="PS51910">
    <property type="entry name" value="GH18_2"/>
    <property type="match status" value="1"/>
</dbReference>
<keyword evidence="2" id="KW-0328">Glycosyltransferase</keyword>
<dbReference type="PROSITE" id="PS51677">
    <property type="entry name" value="NODB"/>
    <property type="match status" value="1"/>
</dbReference>
<evidence type="ECO:0000256" key="5">
    <source>
        <dbReference type="SAM" id="MobiDB-lite"/>
    </source>
</evidence>
<evidence type="ECO:0000256" key="2">
    <source>
        <dbReference type="ARBA" id="ARBA00022676"/>
    </source>
</evidence>
<dbReference type="Gene3D" id="3.20.20.80">
    <property type="entry name" value="Glycosidases"/>
    <property type="match status" value="1"/>
</dbReference>
<proteinExistence type="inferred from homology"/>
<feature type="transmembrane region" description="Helical" evidence="6">
    <location>
        <begin position="1022"/>
        <end position="1043"/>
    </location>
</feature>
<protein>
    <submittedName>
        <fullName evidence="9">Polysaccharide deacetylase</fullName>
    </submittedName>
</protein>
<keyword evidence="3" id="KW-0808">Transferase</keyword>
<keyword evidence="6" id="KW-0812">Transmembrane</keyword>
<dbReference type="Proteomes" id="UP000019184">
    <property type="component" value="Unassembled WGS sequence"/>
</dbReference>
<dbReference type="CDD" id="cd06423">
    <property type="entry name" value="CESA_like"/>
    <property type="match status" value="1"/>
</dbReference>
<dbReference type="InterPro" id="IPR029070">
    <property type="entry name" value="Chitinase_insertion_sf"/>
</dbReference>
<dbReference type="InterPro" id="IPR002509">
    <property type="entry name" value="NODB_dom"/>
</dbReference>
<dbReference type="Gene3D" id="3.90.550.10">
    <property type="entry name" value="Spore Coat Polysaccharide Biosynthesis Protein SpsA, Chain A"/>
    <property type="match status" value="1"/>
</dbReference>
<evidence type="ECO:0000259" key="8">
    <source>
        <dbReference type="PROSITE" id="PS51910"/>
    </source>
</evidence>
<evidence type="ECO:0000256" key="3">
    <source>
        <dbReference type="ARBA" id="ARBA00022679"/>
    </source>
</evidence>
<sequence>MSTPNDSPANGQGESPAQPVFFDPSRKRWPRMRLGMVILGLTLSLLLGALVLSILVSPILPALSLPSASIVPHGAHLAPPVPTLSTERALTRRERALRDTEAKLMQEKERSLRHLLTQFPKTNRIPNDQPLTIGFFVNWDDASMSSLKENLDSLDLVIPEWLHLAGEDGSVREDDPNRTAQVVQYIRTRRPDLRIMPLVNNWSGSEWEGAKLGRMLMNPAARARVIEQLVAYADRNGFAGISIDFESIPVKAQPDFRRFIAELYAVLHPKNLQLSINVPASDPAFNYSELARHADYLILMAYDEHWATGTAGPIASLHWFADVLRQRQRDVPAQKMIVAIGNYGYDWIKDSHHAEEMTFEEAVLTAKESEGNIRLDPVSLNPTFDYADDDGHIHHVWLLDAVTAFNQMVIARPIQPRGFALWRLGGEDPSLWQVFGKHGPLDAAQAAQLRDIRFAYGLDYEGQGEILRVTAQPHSGSRDLNFDPKRNLITSEQFTTFPSPYILTRQGSQERKIVLTFDDGPDPQYTPQILDALRQAGVHATFFIIGANAELHPDLLRRTVDEGHEIGNHTFTHPNISVISPTQFELELSATQRLLASVVGRHSLLFRAPYAEDSEPETVDQARPIDRASSLGYLAVGMQIDPDDWQRPGVDEIVRRTVEAAERGDGNVVLLHDAGGDRSQTVQALPKLIEALRGRGFQFVTVADLLNRSRDDVMPLVTPESLWQTWLDGAAFGVLNLAAVIVHWLFLIGIVLGIARLLFIGTLAVYQRWRKRRLTFDPAYSPAVAVVVPAYNEEKVIVQTIASLLACDQPERFEIIVVDDGSRDATYRLVRDTFVDEPRVRVYTKSNGGKPAALNFGWAQTQAEIIVALDADTVFTRDTITKLVRHFANPRVGAVAGNAKVGNRTNLLTCWQALEYITSQNLDRRAFDVLNCITVVPGAVGAWRREAVEQAGGFNDLTLAEDADLTLSIRKRGYAIVYEDEAVALTEAPDTVRGFVNQRFRWMFGTMQAAWKHADVLFRPRYGALGFVALPNVIIFQVLFPLISPVMDLLLIGSLASAALDRWQHPAGYSTDALGRVLFYYALFVTVDYLAAALAFALERNENKWLLIGLFWQRFFYRQLMYYVAIKSTLASLRGVLVGWGTLERKATVKVT</sequence>
<keyword evidence="6" id="KW-1133">Transmembrane helix</keyword>
<dbReference type="Pfam" id="PF13641">
    <property type="entry name" value="Glyco_tranf_2_3"/>
    <property type="match status" value="1"/>
</dbReference>
<feature type="region of interest" description="Disordered" evidence="5">
    <location>
        <begin position="1"/>
        <end position="23"/>
    </location>
</feature>
<dbReference type="PANTHER" id="PTHR43630:SF1">
    <property type="entry name" value="POLY-BETA-1,6-N-ACETYL-D-GLUCOSAMINE SYNTHASE"/>
    <property type="match status" value="1"/>
</dbReference>
<organism evidence="9 10">
    <name type="scientific">Candidatus Contendobacter odensis Run_B_J11</name>
    <dbReference type="NCBI Taxonomy" id="1400861"/>
    <lineage>
        <taxon>Bacteria</taxon>
        <taxon>Pseudomonadati</taxon>
        <taxon>Pseudomonadota</taxon>
        <taxon>Gammaproteobacteria</taxon>
        <taxon>Candidatus Competibacteraceae</taxon>
        <taxon>Candidatus Contendibacter</taxon>
    </lineage>
</organism>
<comment type="caution">
    <text evidence="9">The sequence shown here is derived from an EMBL/GenBank/DDBJ whole genome shotgun (WGS) entry which is preliminary data.</text>
</comment>
<evidence type="ECO:0000313" key="10">
    <source>
        <dbReference type="Proteomes" id="UP000019184"/>
    </source>
</evidence>
<dbReference type="Gene3D" id="3.20.20.370">
    <property type="entry name" value="Glycoside hydrolase/deacetylase"/>
    <property type="match status" value="1"/>
</dbReference>
<reference evidence="9 10" key="1">
    <citation type="journal article" date="2014" name="ISME J.">
        <title>Candidatus Competibacter-lineage genomes retrieved from metagenomes reveal functional metabolic diversity.</title>
        <authorList>
            <person name="McIlroy S.J."/>
            <person name="Albertsen M."/>
            <person name="Andresen E.K."/>
            <person name="Saunders A.M."/>
            <person name="Kristiansen R."/>
            <person name="Stokholm-Bjerregaard M."/>
            <person name="Nielsen K.L."/>
            <person name="Nielsen P.H."/>
        </authorList>
    </citation>
    <scope>NUCLEOTIDE SEQUENCE [LARGE SCALE GENOMIC DNA]</scope>
    <source>
        <strain evidence="9 10">Run_B_J11</strain>
    </source>
</reference>
<dbReference type="SUPFAM" id="SSF53448">
    <property type="entry name" value="Nucleotide-diphospho-sugar transferases"/>
    <property type="match status" value="1"/>
</dbReference>
<dbReference type="CDD" id="cd10962">
    <property type="entry name" value="CE4_GT2-like"/>
    <property type="match status" value="1"/>
</dbReference>
<dbReference type="GO" id="GO:0008061">
    <property type="term" value="F:chitin binding"/>
    <property type="evidence" value="ECO:0007669"/>
    <property type="project" value="InterPro"/>
</dbReference>
<feature type="transmembrane region" description="Helical" evidence="6">
    <location>
        <begin position="1078"/>
        <end position="1099"/>
    </location>
</feature>
<evidence type="ECO:0000259" key="7">
    <source>
        <dbReference type="PROSITE" id="PS51677"/>
    </source>
</evidence>
<dbReference type="RefSeq" id="WP_051497305.1">
    <property type="nucleotide sequence ID" value="NZ_CBTK010000024.1"/>
</dbReference>
<dbReference type="InterPro" id="IPR011583">
    <property type="entry name" value="Chitinase_II/V-like_cat"/>
</dbReference>
<dbReference type="SUPFAM" id="SSF88713">
    <property type="entry name" value="Glycoside hydrolase/deacetylase"/>
    <property type="match status" value="1"/>
</dbReference>
<feature type="domain" description="GH18" evidence="8">
    <location>
        <begin position="130"/>
        <end position="441"/>
    </location>
</feature>
<dbReference type="InterPro" id="IPR017853">
    <property type="entry name" value="GH"/>
</dbReference>
<feature type="transmembrane region" description="Helical" evidence="6">
    <location>
        <begin position="1120"/>
        <end position="1143"/>
    </location>
</feature>
<dbReference type="Pfam" id="PF01522">
    <property type="entry name" value="Polysacc_deac_1"/>
    <property type="match status" value="1"/>
</dbReference>
<dbReference type="SUPFAM" id="SSF51445">
    <property type="entry name" value="(Trans)glycosidases"/>
    <property type="match status" value="1"/>
</dbReference>
<dbReference type="GO" id="GO:0016810">
    <property type="term" value="F:hydrolase activity, acting on carbon-nitrogen (but not peptide) bonds"/>
    <property type="evidence" value="ECO:0007669"/>
    <property type="project" value="InterPro"/>
</dbReference>
<dbReference type="GO" id="GO:0016757">
    <property type="term" value="F:glycosyltransferase activity"/>
    <property type="evidence" value="ECO:0007669"/>
    <property type="project" value="UniProtKB-KW"/>
</dbReference>